<reference evidence="2" key="1">
    <citation type="submission" date="2025-08" db="UniProtKB">
        <authorList>
            <consortium name="RefSeq"/>
        </authorList>
    </citation>
    <scope>IDENTIFICATION</scope>
    <source>
        <tissue evidence="2">Gonads</tissue>
    </source>
</reference>
<evidence type="ECO:0000313" key="2">
    <source>
        <dbReference type="RefSeq" id="XP_030762630.1"/>
    </source>
</evidence>
<accession>A0A6J2YIC1</accession>
<dbReference type="RefSeq" id="XP_030762630.1">
    <property type="nucleotide sequence ID" value="XM_030906770.1"/>
</dbReference>
<protein>
    <submittedName>
        <fullName evidence="2">Uncharacterized protein LOC115887352</fullName>
    </submittedName>
</protein>
<organism evidence="1 2">
    <name type="scientific">Sitophilus oryzae</name>
    <name type="common">Rice weevil</name>
    <name type="synonym">Curculio oryzae</name>
    <dbReference type="NCBI Taxonomy" id="7048"/>
    <lineage>
        <taxon>Eukaryota</taxon>
        <taxon>Metazoa</taxon>
        <taxon>Ecdysozoa</taxon>
        <taxon>Arthropoda</taxon>
        <taxon>Hexapoda</taxon>
        <taxon>Insecta</taxon>
        <taxon>Pterygota</taxon>
        <taxon>Neoptera</taxon>
        <taxon>Endopterygota</taxon>
        <taxon>Coleoptera</taxon>
        <taxon>Polyphaga</taxon>
        <taxon>Cucujiformia</taxon>
        <taxon>Curculionidae</taxon>
        <taxon>Dryophthorinae</taxon>
        <taxon>Sitophilus</taxon>
    </lineage>
</organism>
<dbReference type="Proteomes" id="UP000504635">
    <property type="component" value="Unplaced"/>
</dbReference>
<gene>
    <name evidence="2" type="primary">LOC115887352</name>
</gene>
<name>A0A6J2YIC1_SITOR</name>
<keyword evidence="1" id="KW-1185">Reference proteome</keyword>
<evidence type="ECO:0000313" key="1">
    <source>
        <dbReference type="Proteomes" id="UP000504635"/>
    </source>
</evidence>
<proteinExistence type="predicted"/>
<sequence length="175" mass="20421">MEEGDLLKYLNCTEVTRYHPEVEDMVEVMDLEEALAVVEDTEAEVTIITAEVVMAEVAEVDMVEADLTVITVVEEPEEEAALEEAEDMEGEEVTEEAAEVDMAAVGTRRDNDNLYIYYSYHFSIYILFNFINFQYKIVFDKCMYWILNRRWKPRVSHVNFELFKYLAPCFFGMCI</sequence>
<dbReference type="KEGG" id="soy:115887352"/>
<dbReference type="GeneID" id="115887352"/>
<dbReference type="AlphaFoldDB" id="A0A6J2YIC1"/>
<dbReference type="InParanoid" id="A0A6J2YIC1"/>